<gene>
    <name evidence="1" type="ORF">NC653_002422</name>
</gene>
<organism evidence="1 2">
    <name type="scientific">Populus alba x Populus x berolinensis</name>
    <dbReference type="NCBI Taxonomy" id="444605"/>
    <lineage>
        <taxon>Eukaryota</taxon>
        <taxon>Viridiplantae</taxon>
        <taxon>Streptophyta</taxon>
        <taxon>Embryophyta</taxon>
        <taxon>Tracheophyta</taxon>
        <taxon>Spermatophyta</taxon>
        <taxon>Magnoliopsida</taxon>
        <taxon>eudicotyledons</taxon>
        <taxon>Gunneridae</taxon>
        <taxon>Pentapetalae</taxon>
        <taxon>rosids</taxon>
        <taxon>fabids</taxon>
        <taxon>Malpighiales</taxon>
        <taxon>Salicaceae</taxon>
        <taxon>Saliceae</taxon>
        <taxon>Populus</taxon>
    </lineage>
</organism>
<dbReference type="AlphaFoldDB" id="A0AAD6RNU7"/>
<sequence>MHIIHFDYSTYILSSICDFRLHKQVSIHSLARNSNG</sequence>
<name>A0AAD6RNU7_9ROSI</name>
<evidence type="ECO:0000313" key="2">
    <source>
        <dbReference type="Proteomes" id="UP001164929"/>
    </source>
</evidence>
<dbReference type="Proteomes" id="UP001164929">
    <property type="component" value="Chromosome 1"/>
</dbReference>
<keyword evidence="2" id="KW-1185">Reference proteome</keyword>
<accession>A0AAD6RNU7</accession>
<protein>
    <submittedName>
        <fullName evidence="1">Uncharacterized protein</fullName>
    </submittedName>
</protein>
<reference evidence="1 2" key="1">
    <citation type="journal article" date="2023" name="Mol. Ecol. Resour.">
        <title>Chromosome-level genome assembly of a triploid poplar Populus alba 'Berolinensis'.</title>
        <authorList>
            <person name="Chen S."/>
            <person name="Yu Y."/>
            <person name="Wang X."/>
            <person name="Wang S."/>
            <person name="Zhang T."/>
            <person name="Zhou Y."/>
            <person name="He R."/>
            <person name="Meng N."/>
            <person name="Wang Y."/>
            <person name="Liu W."/>
            <person name="Liu Z."/>
            <person name="Liu J."/>
            <person name="Guo Q."/>
            <person name="Huang H."/>
            <person name="Sederoff R.R."/>
            <person name="Wang G."/>
            <person name="Qu G."/>
            <person name="Chen S."/>
        </authorList>
    </citation>
    <scope>NUCLEOTIDE SEQUENCE [LARGE SCALE GENOMIC DNA]</scope>
    <source>
        <strain evidence="1">SC-2020</strain>
    </source>
</reference>
<dbReference type="EMBL" id="JAQIZT010000001">
    <property type="protein sequence ID" value="KAJ7012360.1"/>
    <property type="molecule type" value="Genomic_DNA"/>
</dbReference>
<proteinExistence type="predicted"/>
<comment type="caution">
    <text evidence="1">The sequence shown here is derived from an EMBL/GenBank/DDBJ whole genome shotgun (WGS) entry which is preliminary data.</text>
</comment>
<evidence type="ECO:0000313" key="1">
    <source>
        <dbReference type="EMBL" id="KAJ7012360.1"/>
    </source>
</evidence>